<organism evidence="1 2">
    <name type="scientific">Molossus molossus</name>
    <name type="common">Pallas' mastiff bat</name>
    <name type="synonym">Vespertilio molossus</name>
    <dbReference type="NCBI Taxonomy" id="27622"/>
    <lineage>
        <taxon>Eukaryota</taxon>
        <taxon>Metazoa</taxon>
        <taxon>Chordata</taxon>
        <taxon>Craniata</taxon>
        <taxon>Vertebrata</taxon>
        <taxon>Euteleostomi</taxon>
        <taxon>Mammalia</taxon>
        <taxon>Eutheria</taxon>
        <taxon>Laurasiatheria</taxon>
        <taxon>Chiroptera</taxon>
        <taxon>Yangochiroptera</taxon>
        <taxon>Molossidae</taxon>
        <taxon>Molossus</taxon>
    </lineage>
</organism>
<dbReference type="InParanoid" id="A0A7J8E2K9"/>
<protein>
    <submittedName>
        <fullName evidence="1">Uncharacterized protein</fullName>
    </submittedName>
</protein>
<keyword evidence="2" id="KW-1185">Reference proteome</keyword>
<dbReference type="EMBL" id="JACASF010000015">
    <property type="protein sequence ID" value="KAF6429600.1"/>
    <property type="molecule type" value="Genomic_DNA"/>
</dbReference>
<reference evidence="1 2" key="1">
    <citation type="journal article" date="2020" name="Nature">
        <title>Six reference-quality genomes reveal evolution of bat adaptations.</title>
        <authorList>
            <person name="Jebb D."/>
            <person name="Huang Z."/>
            <person name="Pippel M."/>
            <person name="Hughes G.M."/>
            <person name="Lavrichenko K."/>
            <person name="Devanna P."/>
            <person name="Winkler S."/>
            <person name="Jermiin L.S."/>
            <person name="Skirmuntt E.C."/>
            <person name="Katzourakis A."/>
            <person name="Burkitt-Gray L."/>
            <person name="Ray D.A."/>
            <person name="Sullivan K.A.M."/>
            <person name="Roscito J.G."/>
            <person name="Kirilenko B.M."/>
            <person name="Davalos L.M."/>
            <person name="Corthals A.P."/>
            <person name="Power M.L."/>
            <person name="Jones G."/>
            <person name="Ransome R.D."/>
            <person name="Dechmann D.K.N."/>
            <person name="Locatelli A.G."/>
            <person name="Puechmaille S.J."/>
            <person name="Fedrigo O."/>
            <person name="Jarvis E.D."/>
            <person name="Hiller M."/>
            <person name="Vernes S.C."/>
            <person name="Myers E.W."/>
            <person name="Teeling E.C."/>
        </authorList>
    </citation>
    <scope>NUCLEOTIDE SEQUENCE [LARGE SCALE GENOMIC DNA]</scope>
    <source>
        <strain evidence="1">MMolMol1</strain>
        <tissue evidence="1">Muscle</tissue>
    </source>
</reference>
<dbReference type="Proteomes" id="UP000550707">
    <property type="component" value="Unassembled WGS sequence"/>
</dbReference>
<proteinExistence type="predicted"/>
<dbReference type="AlphaFoldDB" id="A0A7J8E2K9"/>
<evidence type="ECO:0000313" key="1">
    <source>
        <dbReference type="EMBL" id="KAF6429600.1"/>
    </source>
</evidence>
<evidence type="ECO:0000313" key="2">
    <source>
        <dbReference type="Proteomes" id="UP000550707"/>
    </source>
</evidence>
<gene>
    <name evidence="1" type="ORF">HJG59_008965</name>
</gene>
<accession>A0A7J8E2K9</accession>
<name>A0A7J8E2K9_MOLMO</name>
<comment type="caution">
    <text evidence="1">The sequence shown here is derived from an EMBL/GenBank/DDBJ whole genome shotgun (WGS) entry which is preliminary data.</text>
</comment>
<sequence>MRAALQLVSDRMADLIKSPTLIMLDGTSSDSVPRSPFRGLDDITVPWGIARHLFTGSGTPVTAQHDVAPHQRNTLRPLPSPGMVTPVTHTPSSVRPASSARSEKILRPARQCPGSRPGCGLVLVPSRTQVAPVTQKCLFPSLLSKSL</sequence>